<sequence length="81" mass="9472">MFIVYILQSEKSGRFYIGQTEDIAKRLYRHSNGHVTATRNKGPWAVVHTEQFGTREEAIRRELEIKSKKSRKYIETLMAGN</sequence>
<name>A0ABS9ZWL9_9SPHI</name>
<protein>
    <submittedName>
        <fullName evidence="3">GIY-YIG nuclease family protein</fullName>
    </submittedName>
</protein>
<dbReference type="InterPro" id="IPR035901">
    <property type="entry name" value="GIY-YIG_endonuc_sf"/>
</dbReference>
<dbReference type="PANTHER" id="PTHR34477">
    <property type="entry name" value="UPF0213 PROTEIN YHBQ"/>
    <property type="match status" value="1"/>
</dbReference>
<accession>A0ABS9ZWL9</accession>
<dbReference type="InterPro" id="IPR050190">
    <property type="entry name" value="UPF0213_domain"/>
</dbReference>
<comment type="similarity">
    <text evidence="1">Belongs to the UPF0213 family.</text>
</comment>
<dbReference type="RefSeq" id="WP_243361435.1">
    <property type="nucleotide sequence ID" value="NZ_JALGBH010000002.1"/>
</dbReference>
<dbReference type="Proteomes" id="UP001165460">
    <property type="component" value="Unassembled WGS sequence"/>
</dbReference>
<feature type="domain" description="GIY-YIG" evidence="2">
    <location>
        <begin position="1"/>
        <end position="75"/>
    </location>
</feature>
<dbReference type="CDD" id="cd10449">
    <property type="entry name" value="GIY-YIG_SLX1_like"/>
    <property type="match status" value="1"/>
</dbReference>
<dbReference type="SUPFAM" id="SSF82771">
    <property type="entry name" value="GIY-YIG endonuclease"/>
    <property type="match status" value="1"/>
</dbReference>
<dbReference type="InterPro" id="IPR000305">
    <property type="entry name" value="GIY-YIG_endonuc"/>
</dbReference>
<dbReference type="PANTHER" id="PTHR34477:SF1">
    <property type="entry name" value="UPF0213 PROTEIN YHBQ"/>
    <property type="match status" value="1"/>
</dbReference>
<dbReference type="PROSITE" id="PS50164">
    <property type="entry name" value="GIY_YIG"/>
    <property type="match status" value="1"/>
</dbReference>
<dbReference type="Gene3D" id="3.40.1440.10">
    <property type="entry name" value="GIY-YIG endonuclease"/>
    <property type="match status" value="1"/>
</dbReference>
<dbReference type="EMBL" id="JALGBH010000002">
    <property type="protein sequence ID" value="MCJ0742719.1"/>
    <property type="molecule type" value="Genomic_DNA"/>
</dbReference>
<proteinExistence type="inferred from homology"/>
<comment type="caution">
    <text evidence="3">The sequence shown here is derived from an EMBL/GenBank/DDBJ whole genome shotgun (WGS) entry which is preliminary data.</text>
</comment>
<evidence type="ECO:0000313" key="3">
    <source>
        <dbReference type="EMBL" id="MCJ0742719.1"/>
    </source>
</evidence>
<evidence type="ECO:0000256" key="1">
    <source>
        <dbReference type="ARBA" id="ARBA00007435"/>
    </source>
</evidence>
<evidence type="ECO:0000259" key="2">
    <source>
        <dbReference type="PROSITE" id="PS50164"/>
    </source>
</evidence>
<reference evidence="3" key="1">
    <citation type="submission" date="2022-03" db="EMBL/GenBank/DDBJ databases">
        <authorList>
            <person name="Woo C.Y."/>
        </authorList>
    </citation>
    <scope>NUCLEOTIDE SEQUENCE</scope>
    <source>
        <strain evidence="3">CYS-01</strain>
    </source>
</reference>
<keyword evidence="4" id="KW-1185">Reference proteome</keyword>
<organism evidence="3 4">
    <name type="scientific">Pedobacter montanisoli</name>
    <dbReference type="NCBI Taxonomy" id="2923277"/>
    <lineage>
        <taxon>Bacteria</taxon>
        <taxon>Pseudomonadati</taxon>
        <taxon>Bacteroidota</taxon>
        <taxon>Sphingobacteriia</taxon>
        <taxon>Sphingobacteriales</taxon>
        <taxon>Sphingobacteriaceae</taxon>
        <taxon>Pedobacter</taxon>
    </lineage>
</organism>
<evidence type="ECO:0000313" key="4">
    <source>
        <dbReference type="Proteomes" id="UP001165460"/>
    </source>
</evidence>
<dbReference type="Pfam" id="PF01541">
    <property type="entry name" value="GIY-YIG"/>
    <property type="match status" value="1"/>
</dbReference>
<gene>
    <name evidence="3" type="ORF">MMF97_08355</name>
</gene>